<keyword evidence="1" id="KW-1133">Transmembrane helix</keyword>
<comment type="caution">
    <text evidence="2">The sequence shown here is derived from an EMBL/GenBank/DDBJ whole genome shotgun (WGS) entry which is preliminary data.</text>
</comment>
<proteinExistence type="predicted"/>
<dbReference type="RefSeq" id="WP_201663297.1">
    <property type="nucleotide sequence ID" value="NZ_JAEQNC010000015.1"/>
</dbReference>
<evidence type="ECO:0000256" key="1">
    <source>
        <dbReference type="SAM" id="Phobius"/>
    </source>
</evidence>
<sequence length="123" mass="13148">MKRPQAYSQTTPDFARAAIRIVAGAFVSVLIFGVSMGGRGLAAANIDDFPLAIQCEYKDIVHVYYLSRLRPDGTATYITPDRLGGTISIDGVANAMGGTGEGSCLGKTLKQLRESGQTLEIHR</sequence>
<feature type="transmembrane region" description="Helical" evidence="1">
    <location>
        <begin position="21"/>
        <end position="42"/>
    </location>
</feature>
<reference evidence="2" key="1">
    <citation type="submission" date="2021-01" db="EMBL/GenBank/DDBJ databases">
        <title>Rhizobium sp. strain KVB221 16S ribosomal RNA gene Genome sequencing and assembly.</title>
        <authorList>
            <person name="Kang M."/>
        </authorList>
    </citation>
    <scope>NUCLEOTIDE SEQUENCE</scope>
    <source>
        <strain evidence="2">KVB221</strain>
    </source>
</reference>
<organism evidence="2 3">
    <name type="scientific">Rhizobium setariae</name>
    <dbReference type="NCBI Taxonomy" id="2801340"/>
    <lineage>
        <taxon>Bacteria</taxon>
        <taxon>Pseudomonadati</taxon>
        <taxon>Pseudomonadota</taxon>
        <taxon>Alphaproteobacteria</taxon>
        <taxon>Hyphomicrobiales</taxon>
        <taxon>Rhizobiaceae</taxon>
        <taxon>Rhizobium/Agrobacterium group</taxon>
        <taxon>Rhizobium</taxon>
    </lineage>
</organism>
<accession>A0A937CPC4</accession>
<gene>
    <name evidence="2" type="ORF">JJB09_22305</name>
</gene>
<keyword evidence="1" id="KW-0472">Membrane</keyword>
<protein>
    <submittedName>
        <fullName evidence="2">Uncharacterized protein</fullName>
    </submittedName>
</protein>
<dbReference type="AlphaFoldDB" id="A0A937CPC4"/>
<evidence type="ECO:0000313" key="3">
    <source>
        <dbReference type="Proteomes" id="UP000633219"/>
    </source>
</evidence>
<dbReference type="Proteomes" id="UP000633219">
    <property type="component" value="Unassembled WGS sequence"/>
</dbReference>
<evidence type="ECO:0000313" key="2">
    <source>
        <dbReference type="EMBL" id="MBL0374751.1"/>
    </source>
</evidence>
<dbReference type="EMBL" id="JAEQNC010000015">
    <property type="protein sequence ID" value="MBL0374751.1"/>
    <property type="molecule type" value="Genomic_DNA"/>
</dbReference>
<name>A0A937CPC4_9HYPH</name>
<keyword evidence="3" id="KW-1185">Reference proteome</keyword>
<keyword evidence="1" id="KW-0812">Transmembrane</keyword>